<feature type="compositionally biased region" description="Low complexity" evidence="1">
    <location>
        <begin position="122"/>
        <end position="135"/>
    </location>
</feature>
<feature type="region of interest" description="Disordered" evidence="1">
    <location>
        <begin position="282"/>
        <end position="328"/>
    </location>
</feature>
<feature type="compositionally biased region" description="Pro residues" evidence="1">
    <location>
        <begin position="308"/>
        <end position="325"/>
    </location>
</feature>
<organism evidence="2 3">
    <name type="scientific">Periconia digitata</name>
    <dbReference type="NCBI Taxonomy" id="1303443"/>
    <lineage>
        <taxon>Eukaryota</taxon>
        <taxon>Fungi</taxon>
        <taxon>Dikarya</taxon>
        <taxon>Ascomycota</taxon>
        <taxon>Pezizomycotina</taxon>
        <taxon>Dothideomycetes</taxon>
        <taxon>Pleosporomycetidae</taxon>
        <taxon>Pleosporales</taxon>
        <taxon>Massarineae</taxon>
        <taxon>Periconiaceae</taxon>
        <taxon>Periconia</taxon>
    </lineage>
</organism>
<dbReference type="EMBL" id="CAOQHR010000009">
    <property type="protein sequence ID" value="CAI6339238.1"/>
    <property type="molecule type" value="Genomic_DNA"/>
</dbReference>
<proteinExistence type="predicted"/>
<evidence type="ECO:0000256" key="1">
    <source>
        <dbReference type="SAM" id="MobiDB-lite"/>
    </source>
</evidence>
<keyword evidence="3" id="KW-1185">Reference proteome</keyword>
<feature type="compositionally biased region" description="Low complexity" evidence="1">
    <location>
        <begin position="298"/>
        <end position="307"/>
    </location>
</feature>
<feature type="compositionally biased region" description="Polar residues" evidence="1">
    <location>
        <begin position="1"/>
        <end position="12"/>
    </location>
</feature>
<name>A0A9W4URX0_9PLEO</name>
<dbReference type="OrthoDB" id="3909054at2759"/>
<feature type="region of interest" description="Disordered" evidence="1">
    <location>
        <begin position="54"/>
        <end position="86"/>
    </location>
</feature>
<dbReference type="AlphaFoldDB" id="A0A9W4URX0"/>
<sequence>MDSSNTINNRHSSPPPMSDSLRPPTQRKRSNSVPIMEALGCSTPEARLILAEGRAAVSHRKESARRRGRRDRDQDDLPNYNPRDHMQYLDSQTYHTSHEERQDSMCATDRTVFRHSRYPSNATDSSVSTVTATHDSPGETHGNPHIAIKSPVGDYSANLARFIRAQLSSIPTYTSVQLPLSPSSCPDLSYTNEATPRSPTKIMHRSIEPPRIINIPAVRPPMRSAFSEWSSTDEDDNDEDSDDELPHIPTSQPTMATPASKPSYTPSLLHYYENTKDSSFLFTDTPLDEDPSQGFSFPATTSARPARSPAPVPSSSPPPPMPPLPAMYGPPSLATSSAPSISTVSTGSYFDSSLNPTMRDRVIAAVTPPANPTRGKSLTSSPFEGKALVNMHNALVESQHRVNIDGMSFDMINEYSNMSAGGRNGQSGMQRVQTPC</sequence>
<protein>
    <submittedName>
        <fullName evidence="2">Uncharacterized protein</fullName>
    </submittedName>
</protein>
<gene>
    <name evidence="2" type="ORF">PDIGIT_LOCUS12389</name>
</gene>
<evidence type="ECO:0000313" key="3">
    <source>
        <dbReference type="Proteomes" id="UP001152607"/>
    </source>
</evidence>
<evidence type="ECO:0000313" key="2">
    <source>
        <dbReference type="EMBL" id="CAI6339238.1"/>
    </source>
</evidence>
<dbReference type="Proteomes" id="UP001152607">
    <property type="component" value="Unassembled WGS sequence"/>
</dbReference>
<feature type="region of interest" description="Disordered" evidence="1">
    <location>
        <begin position="1"/>
        <end position="39"/>
    </location>
</feature>
<comment type="caution">
    <text evidence="2">The sequence shown here is derived from an EMBL/GenBank/DDBJ whole genome shotgun (WGS) entry which is preliminary data.</text>
</comment>
<feature type="region of interest" description="Disordered" evidence="1">
    <location>
        <begin position="118"/>
        <end position="145"/>
    </location>
</feature>
<feature type="region of interest" description="Disordered" evidence="1">
    <location>
        <begin position="223"/>
        <end position="262"/>
    </location>
</feature>
<accession>A0A9W4URX0</accession>
<feature type="compositionally biased region" description="Polar residues" evidence="1">
    <location>
        <begin position="249"/>
        <end position="262"/>
    </location>
</feature>
<feature type="compositionally biased region" description="Acidic residues" evidence="1">
    <location>
        <begin position="231"/>
        <end position="243"/>
    </location>
</feature>
<reference evidence="2" key="1">
    <citation type="submission" date="2023-01" db="EMBL/GenBank/DDBJ databases">
        <authorList>
            <person name="Van Ghelder C."/>
            <person name="Rancurel C."/>
        </authorList>
    </citation>
    <scope>NUCLEOTIDE SEQUENCE</scope>
    <source>
        <strain evidence="2">CNCM I-4278</strain>
    </source>
</reference>